<evidence type="ECO:0000313" key="7">
    <source>
        <dbReference type="Proteomes" id="UP000028545"/>
    </source>
</evidence>
<dbReference type="PANTHER" id="PTHR19879:SF9">
    <property type="entry name" value="TRANSCRIPTION INITIATION FACTOR TFIID SUBUNIT 5"/>
    <property type="match status" value="1"/>
</dbReference>
<feature type="domain" description="NACHT" evidence="5">
    <location>
        <begin position="194"/>
        <end position="342"/>
    </location>
</feature>
<dbReference type="PRINTS" id="PR00320">
    <property type="entry name" value="GPROTEINBRPT"/>
</dbReference>
<dbReference type="Proteomes" id="UP000028545">
    <property type="component" value="Unassembled WGS sequence"/>
</dbReference>
<feature type="repeat" description="WD" evidence="3">
    <location>
        <begin position="994"/>
        <end position="1035"/>
    </location>
</feature>
<feature type="repeat" description="WD" evidence="3">
    <location>
        <begin position="910"/>
        <end position="951"/>
    </location>
</feature>
<dbReference type="Pfam" id="PF25173">
    <property type="entry name" value="Beta-prop_WDR3_1st"/>
    <property type="match status" value="1"/>
</dbReference>
<evidence type="ECO:0000256" key="3">
    <source>
        <dbReference type="PROSITE-ProRule" id="PRU00221"/>
    </source>
</evidence>
<feature type="repeat" description="WD" evidence="3">
    <location>
        <begin position="826"/>
        <end position="867"/>
    </location>
</feature>
<dbReference type="Pfam" id="PF00400">
    <property type="entry name" value="WD40"/>
    <property type="match status" value="5"/>
</dbReference>
<feature type="repeat" description="WD" evidence="3">
    <location>
        <begin position="1042"/>
        <end position="1076"/>
    </location>
</feature>
<proteinExistence type="predicted"/>
<dbReference type="InterPro" id="IPR007111">
    <property type="entry name" value="NACHT_NTPase"/>
</dbReference>
<dbReference type="GeneID" id="27725021"/>
<dbReference type="SMART" id="SM00320">
    <property type="entry name" value="WD40"/>
    <property type="match status" value="10"/>
</dbReference>
<feature type="repeat" description="WD" evidence="3">
    <location>
        <begin position="1077"/>
        <end position="1118"/>
    </location>
</feature>
<feature type="compositionally biased region" description="Gly residues" evidence="4">
    <location>
        <begin position="1219"/>
        <end position="1229"/>
    </location>
</feature>
<feature type="repeat" description="WD" evidence="3">
    <location>
        <begin position="782"/>
        <end position="823"/>
    </location>
</feature>
<dbReference type="CDD" id="cd00200">
    <property type="entry name" value="WD40"/>
    <property type="match status" value="1"/>
</dbReference>
<dbReference type="InterPro" id="IPR011047">
    <property type="entry name" value="Quinoprotein_ADH-like_sf"/>
</dbReference>
<evidence type="ECO:0000313" key="6">
    <source>
        <dbReference type="EMBL" id="KEZ42692.1"/>
    </source>
</evidence>
<dbReference type="InterPro" id="IPR015943">
    <property type="entry name" value="WD40/YVTN_repeat-like_dom_sf"/>
</dbReference>
<dbReference type="KEGG" id="sapo:SAPIO_CDS5949"/>
<dbReference type="InterPro" id="IPR019775">
    <property type="entry name" value="WD40_repeat_CS"/>
</dbReference>
<organism evidence="6 7">
    <name type="scientific">Pseudallescheria apiosperma</name>
    <name type="common">Scedosporium apiospermum</name>
    <dbReference type="NCBI Taxonomy" id="563466"/>
    <lineage>
        <taxon>Eukaryota</taxon>
        <taxon>Fungi</taxon>
        <taxon>Dikarya</taxon>
        <taxon>Ascomycota</taxon>
        <taxon>Pezizomycotina</taxon>
        <taxon>Sordariomycetes</taxon>
        <taxon>Hypocreomycetidae</taxon>
        <taxon>Microascales</taxon>
        <taxon>Microascaceae</taxon>
        <taxon>Scedosporium</taxon>
    </lineage>
</organism>
<keyword evidence="2" id="KW-0677">Repeat</keyword>
<dbReference type="SUPFAM" id="SSF50978">
    <property type="entry name" value="WD40 repeat-like"/>
    <property type="match status" value="1"/>
</dbReference>
<comment type="caution">
    <text evidence="6">The sequence shown here is derived from an EMBL/GenBank/DDBJ whole genome shotgun (WGS) entry which is preliminary data.</text>
</comment>
<dbReference type="Gene3D" id="2.130.10.10">
    <property type="entry name" value="YVTN repeat-like/Quinoprotein amine dehydrogenase"/>
    <property type="match status" value="4"/>
</dbReference>
<dbReference type="Pfam" id="PF24883">
    <property type="entry name" value="NPHP3_N"/>
    <property type="match status" value="1"/>
</dbReference>
<feature type="compositionally biased region" description="Polar residues" evidence="4">
    <location>
        <begin position="1197"/>
        <end position="1217"/>
    </location>
</feature>
<dbReference type="PROSITE" id="PS00678">
    <property type="entry name" value="WD_REPEATS_1"/>
    <property type="match status" value="1"/>
</dbReference>
<dbReference type="InterPro" id="IPR036322">
    <property type="entry name" value="WD40_repeat_dom_sf"/>
</dbReference>
<dbReference type="HOGENOM" id="CLU_000288_6_16_1"/>
<dbReference type="OMA" id="IWQVKTG"/>
<gene>
    <name evidence="6" type="ORF">SAPIO_CDS5949</name>
</gene>
<dbReference type="InterPro" id="IPR020472">
    <property type="entry name" value="WD40_PAC1"/>
</dbReference>
<dbReference type="PROSITE" id="PS50837">
    <property type="entry name" value="NACHT"/>
    <property type="match status" value="1"/>
</dbReference>
<feature type="repeat" description="WD" evidence="3">
    <location>
        <begin position="740"/>
        <end position="781"/>
    </location>
</feature>
<dbReference type="PANTHER" id="PTHR19879">
    <property type="entry name" value="TRANSCRIPTION INITIATION FACTOR TFIID"/>
    <property type="match status" value="1"/>
</dbReference>
<dbReference type="Gene3D" id="3.40.50.300">
    <property type="entry name" value="P-loop containing nucleotide triphosphate hydrolases"/>
    <property type="match status" value="1"/>
</dbReference>
<name>A0A084G5T0_PSEDA</name>
<protein>
    <recommendedName>
        <fullName evidence="5">NACHT domain-containing protein</fullName>
    </recommendedName>
</protein>
<dbReference type="VEuPathDB" id="FungiDB:SAPIO_CDS5949"/>
<dbReference type="InterPro" id="IPR056884">
    <property type="entry name" value="NPHP3-like_N"/>
</dbReference>
<evidence type="ECO:0000256" key="2">
    <source>
        <dbReference type="ARBA" id="ARBA00022737"/>
    </source>
</evidence>
<dbReference type="SUPFAM" id="SSF52540">
    <property type="entry name" value="P-loop containing nucleoside triphosphate hydrolases"/>
    <property type="match status" value="1"/>
</dbReference>
<keyword evidence="7" id="KW-1185">Reference proteome</keyword>
<dbReference type="OrthoDB" id="538223at2759"/>
<feature type="repeat" description="WD" evidence="3">
    <location>
        <begin position="952"/>
        <end position="993"/>
    </location>
</feature>
<dbReference type="InterPro" id="IPR001680">
    <property type="entry name" value="WD40_rpt"/>
</dbReference>
<evidence type="ECO:0000256" key="1">
    <source>
        <dbReference type="ARBA" id="ARBA00022574"/>
    </source>
</evidence>
<evidence type="ECO:0000256" key="4">
    <source>
        <dbReference type="SAM" id="MobiDB-lite"/>
    </source>
</evidence>
<dbReference type="PROSITE" id="PS50082">
    <property type="entry name" value="WD_REPEATS_2"/>
    <property type="match status" value="10"/>
</dbReference>
<sequence>MEGLGVAASVIAVIDLSAKVASALIRYSKDVRSARDDIERLKRGADGLDKASRRVQRLLDGPNRATLEGAQEMRDLLNDSRLQLDQLVKELDPGKGRKAMSRFGFRSLEWPLKSKDVEKIAQDLGNRRQAIFSYLQAALILDADQKRALDKLPVADGATFDSHAEGEGATCYPSTRVHLLSQIDEWADSRTAEAIFWLNGMAGTGKSTISRTVARAMFKKGQLGASFLFKRGHGDRGKATRFFTTIAAQLVLKEPAMAAHVRNAIDSGVLGKTMGEQFEKLILAPLSEIPHDARRSQRLVIVVDALDECDDENDQVSRMIGHLFRVKTLQSVQLKIFVTSRPELHIRFGFKTVNDAYDGIILHEIPRPVIEKDIRAFLTIELARIRDRYNVMALSGFQLPSDWPGPSKIETLVTMAVPLFIFAATVCRFVQGNESPEIQLAKFLRYRSMSQLDATYLPVLNQLVPRVDDSERSDVIEGFRELIGPIVLLRTPLSPSSLEGLIQVRRDVIYDRLQLLHSVLSISPDIDTPITTFHLSFREFLVAPNKRATNPFWVDEKETHKRLAANCLRLLDKHLRADVCALKWPGTARSAVDPQTINKALLAEVQYASLYWVYHTEQANDRLQDGGQAHNFLRVHFLHWLEALSLIGQASEAITLIQALEALLKPEASTSISRFLADATRFVQANIVAIKAAPLQAYSSALVFAPEMSIVKETFRDRVPAWLALPPKADTEWSVCLQTLEGQWGDVNSVAFSPDGTQVASGSDDNTVRIWQAKTGECTQIFKGHGGNVTSVAFSPDGTHIVSGSSDKTVRIWQVKTGEYECVQTLKGHGRDVTSVAFSPDGMYIISGSWDETVQIWQVKTGKCIQALKGCSRDINSVAFSPDGMHVVSGSLDNTVWVWEVKTGKCVQTLEGHSGFVTSVAFSRDGMHIVSGSWDNTVRIWQVKIGECIQTLKGHRWSVSSVAFSPDSMHIVSGSWDKTVRIWQVKTGECVQTLKGHRWSVSSVAFSPDSMHIVSGSWDKTVRIWQVKTGECVQTLKGHGAVSSVAFSPNGMRIVSGSWDKTVRIWQVKMGECIQALKGHGEAVNSVAFSPDGMHIVSGSSDNTVRIWQVKTGECVQTLQCHEAVSSVAFSPDGTHIGSALKDNTVRIWQVKTSECVQAVDIGVASQRLAFEPDGLHVLTDVGAIIVDPSIVVNTASEPRQKSASTISRPDDSSTGSGYEDGFGTGPGEGYSNDQDTGHGGGHAERRFEYGFSTDSCWVTWHGKNLLWLPAEFRPVCSAVAASAVAIGCSSGRVVVMSFSSDRLPI</sequence>
<dbReference type="SUPFAM" id="SSF50998">
    <property type="entry name" value="Quinoprotein alcohol dehydrogenase-like"/>
    <property type="match status" value="1"/>
</dbReference>
<evidence type="ECO:0000259" key="5">
    <source>
        <dbReference type="PROSITE" id="PS50837"/>
    </source>
</evidence>
<feature type="region of interest" description="Disordered" evidence="4">
    <location>
        <begin position="1197"/>
        <end position="1242"/>
    </location>
</feature>
<feature type="repeat" description="WD" evidence="3">
    <location>
        <begin position="1125"/>
        <end position="1159"/>
    </location>
</feature>
<keyword evidence="1 3" id="KW-0853">WD repeat</keyword>
<dbReference type="RefSeq" id="XP_016642491.1">
    <property type="nucleotide sequence ID" value="XM_016788175.1"/>
</dbReference>
<accession>A0A084G5T0</accession>
<reference evidence="6 7" key="1">
    <citation type="journal article" date="2014" name="Genome Announc.">
        <title>Draft genome sequence of the pathogenic fungus Scedosporium apiospermum.</title>
        <authorList>
            <person name="Vandeputte P."/>
            <person name="Ghamrawi S."/>
            <person name="Rechenmann M."/>
            <person name="Iltis A."/>
            <person name="Giraud S."/>
            <person name="Fleury M."/>
            <person name="Thornton C."/>
            <person name="Delhaes L."/>
            <person name="Meyer W."/>
            <person name="Papon N."/>
            <person name="Bouchara J.P."/>
        </authorList>
    </citation>
    <scope>NUCLEOTIDE SEQUENCE [LARGE SCALE GENOMIC DNA]</scope>
    <source>
        <strain evidence="6 7">IHEM 14462</strain>
    </source>
</reference>
<feature type="repeat" description="WD" evidence="3">
    <location>
        <begin position="868"/>
        <end position="909"/>
    </location>
</feature>
<dbReference type="EMBL" id="JOWA01000099">
    <property type="protein sequence ID" value="KEZ42692.1"/>
    <property type="molecule type" value="Genomic_DNA"/>
</dbReference>
<dbReference type="InterPro" id="IPR027417">
    <property type="entry name" value="P-loop_NTPase"/>
</dbReference>
<dbReference type="PROSITE" id="PS50294">
    <property type="entry name" value="WD_REPEATS_REGION"/>
    <property type="match status" value="10"/>
</dbReference>